<keyword evidence="3" id="KW-1185">Reference proteome</keyword>
<name>A0A8J2L3G3_9HEXA</name>
<keyword evidence="1" id="KW-0472">Membrane</keyword>
<accession>A0A8J2L3G3</accession>
<organism evidence="2 3">
    <name type="scientific">Allacma fusca</name>
    <dbReference type="NCBI Taxonomy" id="39272"/>
    <lineage>
        <taxon>Eukaryota</taxon>
        <taxon>Metazoa</taxon>
        <taxon>Ecdysozoa</taxon>
        <taxon>Arthropoda</taxon>
        <taxon>Hexapoda</taxon>
        <taxon>Collembola</taxon>
        <taxon>Symphypleona</taxon>
        <taxon>Sminthuridae</taxon>
        <taxon>Allacma</taxon>
    </lineage>
</organism>
<dbReference type="OrthoDB" id="10569470at2759"/>
<sequence>MRIKFKVKKETVVGRRVGQKKIIPLYIYAFYGEGSLNSKCCEMLCEAFLVLFDLISMASCCHGIYINCRTCNSVVCFLFGGIGWFTLSGLGSLAGILDIIMNSWSSDVSLPRKNIYLQFHYFLAWIALITGYPLFVTAIWLTYCPSFTVHLHLLCVALPLLVWSFKATSMKFPRICSDNFILTS</sequence>
<dbReference type="EMBL" id="CAJVCH010541929">
    <property type="protein sequence ID" value="CAG7827011.1"/>
    <property type="molecule type" value="Genomic_DNA"/>
</dbReference>
<feature type="transmembrane region" description="Helical" evidence="1">
    <location>
        <begin position="147"/>
        <end position="165"/>
    </location>
</feature>
<proteinExistence type="predicted"/>
<dbReference type="Proteomes" id="UP000708208">
    <property type="component" value="Unassembled WGS sequence"/>
</dbReference>
<comment type="caution">
    <text evidence="2">The sequence shown here is derived from an EMBL/GenBank/DDBJ whole genome shotgun (WGS) entry which is preliminary data.</text>
</comment>
<dbReference type="AlphaFoldDB" id="A0A8J2L3G3"/>
<gene>
    <name evidence="2" type="ORF">AFUS01_LOCUS37024</name>
</gene>
<feature type="transmembrane region" description="Helical" evidence="1">
    <location>
        <begin position="77"/>
        <end position="100"/>
    </location>
</feature>
<keyword evidence="1" id="KW-1133">Transmembrane helix</keyword>
<evidence type="ECO:0000256" key="1">
    <source>
        <dbReference type="SAM" id="Phobius"/>
    </source>
</evidence>
<evidence type="ECO:0000313" key="2">
    <source>
        <dbReference type="EMBL" id="CAG7827011.1"/>
    </source>
</evidence>
<feature type="transmembrane region" description="Helical" evidence="1">
    <location>
        <begin position="121"/>
        <end position="141"/>
    </location>
</feature>
<protein>
    <submittedName>
        <fullName evidence="2">Uncharacterized protein</fullName>
    </submittedName>
</protein>
<evidence type="ECO:0000313" key="3">
    <source>
        <dbReference type="Proteomes" id="UP000708208"/>
    </source>
</evidence>
<reference evidence="2" key="1">
    <citation type="submission" date="2021-06" db="EMBL/GenBank/DDBJ databases">
        <authorList>
            <person name="Hodson N. C."/>
            <person name="Mongue J. A."/>
            <person name="Jaron S. K."/>
        </authorList>
    </citation>
    <scope>NUCLEOTIDE SEQUENCE</scope>
</reference>
<keyword evidence="1" id="KW-0812">Transmembrane</keyword>
<feature type="transmembrane region" description="Helical" evidence="1">
    <location>
        <begin position="47"/>
        <end position="65"/>
    </location>
</feature>